<evidence type="ECO:0000256" key="1">
    <source>
        <dbReference type="ARBA" id="ARBA00000971"/>
    </source>
</evidence>
<comment type="caution">
    <text evidence="7">The sequence shown here is derived from an EMBL/GenBank/DDBJ whole genome shotgun (WGS) entry which is preliminary data.</text>
</comment>
<feature type="region of interest" description="Disordered" evidence="5">
    <location>
        <begin position="329"/>
        <end position="349"/>
    </location>
</feature>
<dbReference type="InterPro" id="IPR002130">
    <property type="entry name" value="Cyclophilin-type_PPIase_dom"/>
</dbReference>
<keyword evidence="8" id="KW-1185">Reference proteome</keyword>
<dbReference type="PROSITE" id="PS50072">
    <property type="entry name" value="CSA_PPIASE_2"/>
    <property type="match status" value="1"/>
</dbReference>
<evidence type="ECO:0000256" key="5">
    <source>
        <dbReference type="SAM" id="MobiDB-lite"/>
    </source>
</evidence>
<evidence type="ECO:0000313" key="8">
    <source>
        <dbReference type="Proteomes" id="UP001165120"/>
    </source>
</evidence>
<evidence type="ECO:0000256" key="4">
    <source>
        <dbReference type="ARBA" id="ARBA00038509"/>
    </source>
</evidence>
<dbReference type="Gene3D" id="2.40.100.10">
    <property type="entry name" value="Cyclophilin-like"/>
    <property type="match status" value="1"/>
</dbReference>
<feature type="region of interest" description="Disordered" evidence="5">
    <location>
        <begin position="186"/>
        <end position="246"/>
    </location>
</feature>
<comment type="subcellular location">
    <subcellularLocation>
        <location evidence="2">Nucleus</location>
    </subcellularLocation>
</comment>
<feature type="compositionally biased region" description="Acidic residues" evidence="5">
    <location>
        <begin position="387"/>
        <end position="400"/>
    </location>
</feature>
<dbReference type="SUPFAM" id="SSF50891">
    <property type="entry name" value="Cyclophilin-like"/>
    <property type="match status" value="1"/>
</dbReference>
<sequence>MNTGTLEAVTTGKAILKTSKCDIEIDIWAKEIPIGSLEFLKGCIKQDYKDYKFDTLIRNKMLQCHRHGKTDEVNAVAYKNEVHNRIKFNSRGLVGLLRNKANEILQPPEFFITLEKTTELNGKHAIIGRVSNESMLNILGLVESSLLSDEDHKTMVYPITINSCEVPVPYFEQELSEVERQFQIKTQGHNQHEKKEKSNKKKKRLNISLNFDDENEDENENGSLQFEPATKKKHIEDDDGNEQDDVLNFNKVSKTAKKFKMKSSHDLLNDKNLKKEVTKKSKFNQNDKTEMILKEDKIKDEDTNSIKDTKIAINIKVEENANKDALNLHGDENSPQDLDQKGSIPVTKDKEIRDRNTLDKLKEFQKKLNVAGVHNTVETVARREEENSSEADYGDGLSEEEDDLDFWKEKLVFKDS</sequence>
<feature type="domain" description="PPIase cyclophilin-type" evidence="6">
    <location>
        <begin position="22"/>
        <end position="166"/>
    </location>
</feature>
<evidence type="ECO:0000256" key="3">
    <source>
        <dbReference type="ARBA" id="ARBA00023242"/>
    </source>
</evidence>
<organism evidence="7 8">
    <name type="scientific">Candida boidinii</name>
    <name type="common">Yeast</name>
    <dbReference type="NCBI Taxonomy" id="5477"/>
    <lineage>
        <taxon>Eukaryota</taxon>
        <taxon>Fungi</taxon>
        <taxon>Dikarya</taxon>
        <taxon>Ascomycota</taxon>
        <taxon>Saccharomycotina</taxon>
        <taxon>Pichiomycetes</taxon>
        <taxon>Pichiales</taxon>
        <taxon>Pichiaceae</taxon>
        <taxon>Ogataea</taxon>
        <taxon>Ogataea/Candida clade</taxon>
    </lineage>
</organism>
<dbReference type="AlphaFoldDB" id="A0A9W6SZ97"/>
<protein>
    <submittedName>
        <fullName evidence="7">Unnamed protein product</fullName>
    </submittedName>
</protein>
<comment type="catalytic activity">
    <reaction evidence="1">
        <text>[protein]-peptidylproline (omega=180) = [protein]-peptidylproline (omega=0)</text>
        <dbReference type="Rhea" id="RHEA:16237"/>
        <dbReference type="Rhea" id="RHEA-COMP:10747"/>
        <dbReference type="Rhea" id="RHEA-COMP:10748"/>
        <dbReference type="ChEBI" id="CHEBI:83833"/>
        <dbReference type="ChEBI" id="CHEBI:83834"/>
        <dbReference type="EC" id="5.2.1.8"/>
    </reaction>
</comment>
<gene>
    <name evidence="7" type="ORF">Cboi02_000259800</name>
</gene>
<feature type="compositionally biased region" description="Acidic residues" evidence="5">
    <location>
        <begin position="211"/>
        <end position="220"/>
    </location>
</feature>
<accession>A0A9W6SZ97</accession>
<feature type="region of interest" description="Disordered" evidence="5">
    <location>
        <begin position="379"/>
        <end position="400"/>
    </location>
</feature>
<proteinExistence type="inferred from homology"/>
<dbReference type="PANTHER" id="PTHR45625:SF6">
    <property type="entry name" value="SPLICEOSOME-ASSOCIATED PROTEIN CWC27 HOMOLOG"/>
    <property type="match status" value="1"/>
</dbReference>
<dbReference type="PANTHER" id="PTHR45625">
    <property type="entry name" value="PEPTIDYL-PROLYL CIS-TRANS ISOMERASE-RELATED"/>
    <property type="match status" value="1"/>
</dbReference>
<evidence type="ECO:0000259" key="6">
    <source>
        <dbReference type="PROSITE" id="PS50072"/>
    </source>
</evidence>
<dbReference type="EMBL" id="BSXN01000796">
    <property type="protein sequence ID" value="GME69854.1"/>
    <property type="molecule type" value="Genomic_DNA"/>
</dbReference>
<dbReference type="GO" id="GO:0003755">
    <property type="term" value="F:peptidyl-prolyl cis-trans isomerase activity"/>
    <property type="evidence" value="ECO:0007669"/>
    <property type="project" value="UniProtKB-EC"/>
</dbReference>
<evidence type="ECO:0000313" key="7">
    <source>
        <dbReference type="EMBL" id="GME69854.1"/>
    </source>
</evidence>
<comment type="similarity">
    <text evidence="4">Belongs to the cyclophilin-type PPIase family. CWC27 subfamily.</text>
</comment>
<evidence type="ECO:0000256" key="2">
    <source>
        <dbReference type="ARBA" id="ARBA00004123"/>
    </source>
</evidence>
<reference evidence="7" key="1">
    <citation type="submission" date="2023-04" db="EMBL/GenBank/DDBJ databases">
        <title>Candida boidinii NBRC 10035.</title>
        <authorList>
            <person name="Ichikawa N."/>
            <person name="Sato H."/>
            <person name="Tonouchi N."/>
        </authorList>
    </citation>
    <scope>NUCLEOTIDE SEQUENCE</scope>
    <source>
        <strain evidence="7">NBRC 10035</strain>
    </source>
</reference>
<dbReference type="InterPro" id="IPR029000">
    <property type="entry name" value="Cyclophilin-like_dom_sf"/>
</dbReference>
<keyword evidence="3" id="KW-0539">Nucleus</keyword>
<dbReference type="Proteomes" id="UP001165120">
    <property type="component" value="Unassembled WGS sequence"/>
</dbReference>
<dbReference type="InterPro" id="IPR044666">
    <property type="entry name" value="Cyclophilin_A-like"/>
</dbReference>
<name>A0A9W6SZ97_CANBO</name>
<dbReference type="GO" id="GO:0071013">
    <property type="term" value="C:catalytic step 2 spliceosome"/>
    <property type="evidence" value="ECO:0007669"/>
    <property type="project" value="TreeGrafter"/>
</dbReference>
<dbReference type="Pfam" id="PF00160">
    <property type="entry name" value="Pro_isomerase"/>
    <property type="match status" value="1"/>
</dbReference>